<dbReference type="InterPro" id="IPR056134">
    <property type="entry name" value="DUF7717"/>
</dbReference>
<name>A0A6H2A694_9ZZZZ</name>
<organism evidence="1">
    <name type="scientific">viral metagenome</name>
    <dbReference type="NCBI Taxonomy" id="1070528"/>
    <lineage>
        <taxon>unclassified sequences</taxon>
        <taxon>metagenomes</taxon>
        <taxon>organismal metagenomes</taxon>
    </lineage>
</organism>
<reference evidence="1" key="1">
    <citation type="submission" date="2020-03" db="EMBL/GenBank/DDBJ databases">
        <title>The deep terrestrial virosphere.</title>
        <authorList>
            <person name="Holmfeldt K."/>
            <person name="Nilsson E."/>
            <person name="Simone D."/>
            <person name="Lopez-Fernandez M."/>
            <person name="Wu X."/>
            <person name="de Brujin I."/>
            <person name="Lundin D."/>
            <person name="Andersson A."/>
            <person name="Bertilsson S."/>
            <person name="Dopson M."/>
        </authorList>
    </citation>
    <scope>NUCLEOTIDE SEQUENCE</scope>
    <source>
        <strain evidence="1">TM448A01013</strain>
        <strain evidence="2">TM448B01188</strain>
    </source>
</reference>
<dbReference type="EMBL" id="MT145203">
    <property type="protein sequence ID" value="QJI05468.1"/>
    <property type="molecule type" value="Genomic_DNA"/>
</dbReference>
<protein>
    <submittedName>
        <fullName evidence="1">Uncharacterized protein</fullName>
    </submittedName>
</protein>
<proteinExistence type="predicted"/>
<evidence type="ECO:0000313" key="1">
    <source>
        <dbReference type="EMBL" id="QJA55334.1"/>
    </source>
</evidence>
<evidence type="ECO:0000313" key="2">
    <source>
        <dbReference type="EMBL" id="QJI05468.1"/>
    </source>
</evidence>
<sequence>MRTIEQYISDMKAGHHFIKSGVWRDIESELGRKYVKVVSILSNGQRSAIEFIDPESGKVFRADSWRQKGRWIANL</sequence>
<accession>A0A6H2A694</accession>
<dbReference type="Pfam" id="PF24835">
    <property type="entry name" value="DUF7717"/>
    <property type="match status" value="1"/>
</dbReference>
<gene>
    <name evidence="1" type="ORF">TM448A01013_0021</name>
    <name evidence="2" type="ORF">TM448B01188_0008</name>
</gene>
<dbReference type="AlphaFoldDB" id="A0A6H2A694"/>
<dbReference type="EMBL" id="MT145202">
    <property type="protein sequence ID" value="QJA55334.1"/>
    <property type="molecule type" value="Genomic_DNA"/>
</dbReference>